<gene>
    <name evidence="6" type="ORF">UFOVP1023_51</name>
    <name evidence="7" type="ORF">UFOVP1383_26</name>
    <name evidence="8" type="ORF">UFOVP1477_22</name>
    <name evidence="4" type="ORF">UFOVP848_15</name>
    <name evidence="5" type="ORF">UFOVP945_50</name>
</gene>
<dbReference type="InterPro" id="IPR024455">
    <property type="entry name" value="Phage_capsid"/>
</dbReference>
<evidence type="ECO:0000313" key="8">
    <source>
        <dbReference type="EMBL" id="CAB4215901.1"/>
    </source>
</evidence>
<dbReference type="EMBL" id="LR796982">
    <property type="protein sequence ID" value="CAB4179690.1"/>
    <property type="molecule type" value="Genomic_DNA"/>
</dbReference>
<evidence type="ECO:0000313" key="7">
    <source>
        <dbReference type="EMBL" id="CAB4204052.1"/>
    </source>
</evidence>
<proteinExistence type="predicted"/>
<dbReference type="Gene3D" id="3.30.2320.10">
    <property type="entry name" value="hypothetical protein PF0899 domain"/>
    <property type="match status" value="1"/>
</dbReference>
<dbReference type="SUPFAM" id="SSF56563">
    <property type="entry name" value="Major capsid protein gp5"/>
    <property type="match status" value="1"/>
</dbReference>
<dbReference type="InterPro" id="IPR054612">
    <property type="entry name" value="Phage_capsid-like_C"/>
</dbReference>
<evidence type="ECO:0000256" key="1">
    <source>
        <dbReference type="ARBA" id="ARBA00004328"/>
    </source>
</evidence>
<name>A0A6J5P6Q2_9CAUD</name>
<accession>A0A6J5P6Q2</accession>
<evidence type="ECO:0000259" key="3">
    <source>
        <dbReference type="Pfam" id="PF05065"/>
    </source>
</evidence>
<comment type="subcellular location">
    <subcellularLocation>
        <location evidence="1">Virion</location>
    </subcellularLocation>
</comment>
<organism evidence="4">
    <name type="scientific">uncultured Caudovirales phage</name>
    <dbReference type="NCBI Taxonomy" id="2100421"/>
    <lineage>
        <taxon>Viruses</taxon>
        <taxon>Duplodnaviria</taxon>
        <taxon>Heunggongvirae</taxon>
        <taxon>Uroviricota</taxon>
        <taxon>Caudoviricetes</taxon>
        <taxon>Peduoviridae</taxon>
        <taxon>Maltschvirus</taxon>
        <taxon>Maltschvirus maltsch</taxon>
    </lineage>
</organism>
<keyword evidence="2" id="KW-0946">Virion</keyword>
<dbReference type="EMBL" id="LR796892">
    <property type="protein sequence ID" value="CAB4173401.1"/>
    <property type="molecule type" value="Genomic_DNA"/>
</dbReference>
<dbReference type="Gene3D" id="3.30.2400.10">
    <property type="entry name" value="Major capsid protein gp5"/>
    <property type="match status" value="1"/>
</dbReference>
<dbReference type="EMBL" id="LR796797">
    <property type="protein sequence ID" value="CAB4166857.1"/>
    <property type="molecule type" value="Genomic_DNA"/>
</dbReference>
<evidence type="ECO:0000313" key="6">
    <source>
        <dbReference type="EMBL" id="CAB4179690.1"/>
    </source>
</evidence>
<dbReference type="EMBL" id="LR797436">
    <property type="protein sequence ID" value="CAB4215901.1"/>
    <property type="molecule type" value="Genomic_DNA"/>
</dbReference>
<reference evidence="4" key="1">
    <citation type="submission" date="2020-04" db="EMBL/GenBank/DDBJ databases">
        <authorList>
            <person name="Chiriac C."/>
            <person name="Salcher M."/>
            <person name="Ghai R."/>
            <person name="Kavagutti S V."/>
        </authorList>
    </citation>
    <scope>NUCLEOTIDE SEQUENCE</scope>
</reference>
<feature type="domain" description="Phage capsid-like C-terminal" evidence="3">
    <location>
        <begin position="161"/>
        <end position="430"/>
    </location>
</feature>
<evidence type="ECO:0000313" key="4">
    <source>
        <dbReference type="EMBL" id="CAB4166857.1"/>
    </source>
</evidence>
<protein>
    <submittedName>
        <fullName evidence="4">Major_cap_HK97, phage major capsid protein, HK97 family</fullName>
    </submittedName>
</protein>
<sequence>MEDTKTLSLDAVRKEIGEIAPKLKSVFAEAGYVPGGSLDLSKVTALGEGDERFKSTQLANMTARLSDLGARRQELERDEAAKAAVDEAMDWLGRPRTGAPAPDPRGGKLYVPFGEIAIKNAEKWLKDAKGRANGPVAELDIDVKDFLERELKTVMSTGAGFAPQAIRSGDVVGAAFQMPSVIDLIPVIRTTQNGYVFMRQTTRTNNAAEAAESIQGTLVTPGESAFVWTEITEPIRKIAHFVPVTDEQLEDIEGMLDLINTDMLLGVRQRLSSQIVNGDGTAPNIEGFLDAGRDTTDVDTAGEFIADAIDKLIEKCATTGFVQADAIIMATADWHGYRRATTADGVYIAGHPSENIRPSMWGLPVVPTTEIAAGSAIAGDFTNYSRLVVKKGVEISIASEHANNFVNGVKTVKAEMRAGLALRRETAFSKTDDILVS</sequence>
<evidence type="ECO:0000313" key="5">
    <source>
        <dbReference type="EMBL" id="CAB4173401.1"/>
    </source>
</evidence>
<dbReference type="GO" id="GO:0044423">
    <property type="term" value="C:virion component"/>
    <property type="evidence" value="ECO:0007669"/>
    <property type="project" value="UniProtKB-KW"/>
</dbReference>
<evidence type="ECO:0000256" key="2">
    <source>
        <dbReference type="ARBA" id="ARBA00022844"/>
    </source>
</evidence>
<dbReference type="NCBIfam" id="TIGR01554">
    <property type="entry name" value="major_cap_HK97"/>
    <property type="match status" value="1"/>
</dbReference>
<dbReference type="Pfam" id="PF05065">
    <property type="entry name" value="Phage_capsid"/>
    <property type="match status" value="1"/>
</dbReference>
<dbReference type="EMBL" id="LR797339">
    <property type="protein sequence ID" value="CAB4204052.1"/>
    <property type="molecule type" value="Genomic_DNA"/>
</dbReference>